<dbReference type="AlphaFoldDB" id="S2JL12"/>
<gene>
    <name evidence="1" type="ORF">HMPREF1544_02554</name>
</gene>
<dbReference type="InParanoid" id="S2JL12"/>
<name>S2JL12_MUCC1</name>
<dbReference type="STRING" id="1220926.S2JL12"/>
<dbReference type="EMBL" id="KE123918">
    <property type="protein sequence ID" value="EPB90644.1"/>
    <property type="molecule type" value="Genomic_DNA"/>
</dbReference>
<evidence type="ECO:0000313" key="2">
    <source>
        <dbReference type="Proteomes" id="UP000014254"/>
    </source>
</evidence>
<organism evidence="1 2">
    <name type="scientific">Mucor circinelloides f. circinelloides (strain 1006PhL)</name>
    <name type="common">Mucormycosis agent</name>
    <name type="synonym">Calyptromyces circinelloides</name>
    <dbReference type="NCBI Taxonomy" id="1220926"/>
    <lineage>
        <taxon>Eukaryota</taxon>
        <taxon>Fungi</taxon>
        <taxon>Fungi incertae sedis</taxon>
        <taxon>Mucoromycota</taxon>
        <taxon>Mucoromycotina</taxon>
        <taxon>Mucoromycetes</taxon>
        <taxon>Mucorales</taxon>
        <taxon>Mucorineae</taxon>
        <taxon>Mucoraceae</taxon>
        <taxon>Mucor</taxon>
    </lineage>
</organism>
<accession>S2JL12</accession>
<dbReference type="VEuPathDB" id="FungiDB:HMPREF1544_02554"/>
<dbReference type="Proteomes" id="UP000014254">
    <property type="component" value="Unassembled WGS sequence"/>
</dbReference>
<protein>
    <submittedName>
        <fullName evidence="1">Uncharacterized protein</fullName>
    </submittedName>
</protein>
<evidence type="ECO:0000313" key="1">
    <source>
        <dbReference type="EMBL" id="EPB90644.1"/>
    </source>
</evidence>
<keyword evidence="2" id="KW-1185">Reference proteome</keyword>
<reference evidence="2" key="1">
    <citation type="submission" date="2013-05" db="EMBL/GenBank/DDBJ databases">
        <title>The Genome sequence of Mucor circinelloides f. circinelloides 1006PhL.</title>
        <authorList>
            <consortium name="The Broad Institute Genomics Platform"/>
            <person name="Cuomo C."/>
            <person name="Earl A."/>
            <person name="Findley K."/>
            <person name="Lee S.C."/>
            <person name="Walker B."/>
            <person name="Young S."/>
            <person name="Zeng Q."/>
            <person name="Gargeya S."/>
            <person name="Fitzgerald M."/>
            <person name="Haas B."/>
            <person name="Abouelleil A."/>
            <person name="Allen A.W."/>
            <person name="Alvarado L."/>
            <person name="Arachchi H.M."/>
            <person name="Berlin A.M."/>
            <person name="Chapman S.B."/>
            <person name="Gainer-Dewar J."/>
            <person name="Goldberg J."/>
            <person name="Griggs A."/>
            <person name="Gujja S."/>
            <person name="Hansen M."/>
            <person name="Howarth C."/>
            <person name="Imamovic A."/>
            <person name="Ireland A."/>
            <person name="Larimer J."/>
            <person name="McCowan C."/>
            <person name="Murphy C."/>
            <person name="Pearson M."/>
            <person name="Poon T.W."/>
            <person name="Priest M."/>
            <person name="Roberts A."/>
            <person name="Saif S."/>
            <person name="Shea T."/>
            <person name="Sisk P."/>
            <person name="Sykes S."/>
            <person name="Wortman J."/>
            <person name="Nusbaum C."/>
            <person name="Birren B."/>
        </authorList>
    </citation>
    <scope>NUCLEOTIDE SEQUENCE [LARGE SCALE GENOMIC DNA]</scope>
    <source>
        <strain evidence="2">1006PhL</strain>
    </source>
</reference>
<proteinExistence type="predicted"/>
<dbReference type="OrthoDB" id="2290280at2759"/>
<sequence>MTNCRTGLWRASTHLAKNPKYRQLLEEDEEIRTFVEVKLNRSLSAQVKWDLIKKKAKQQEIVDIQLLQAGKRWLENSEKSPGYIKRTIQQRLDQRTITNLNHPRTGQCCLDTTSKLNAAERFYQKLYTDERINPVYIY</sequence>